<name>A0A017SXX5_9BACT</name>
<feature type="region of interest" description="Disordered" evidence="1">
    <location>
        <begin position="1"/>
        <end position="32"/>
    </location>
</feature>
<keyword evidence="3" id="KW-1185">Reference proteome</keyword>
<evidence type="ECO:0000256" key="1">
    <source>
        <dbReference type="SAM" id="MobiDB-lite"/>
    </source>
</evidence>
<dbReference type="EMBL" id="ASRX01000070">
    <property type="protein sequence ID" value="EYF01844.1"/>
    <property type="molecule type" value="Genomic_DNA"/>
</dbReference>
<organism evidence="2 3">
    <name type="scientific">Chondromyces apiculatus DSM 436</name>
    <dbReference type="NCBI Taxonomy" id="1192034"/>
    <lineage>
        <taxon>Bacteria</taxon>
        <taxon>Pseudomonadati</taxon>
        <taxon>Myxococcota</taxon>
        <taxon>Polyangia</taxon>
        <taxon>Polyangiales</taxon>
        <taxon>Polyangiaceae</taxon>
        <taxon>Chondromyces</taxon>
    </lineage>
</organism>
<dbReference type="Proteomes" id="UP000019678">
    <property type="component" value="Unassembled WGS sequence"/>
</dbReference>
<evidence type="ECO:0000313" key="3">
    <source>
        <dbReference type="Proteomes" id="UP000019678"/>
    </source>
</evidence>
<proteinExistence type="predicted"/>
<sequence length="94" mass="10294">MRPCVQPRDRRRIRTSGRVRRDDLGGRATRPPSAGNRCVTLKLSCEAAHAPGCRRTSMRALGALFRDAAAWPQHGLQVGFASLQRSIVAISLSL</sequence>
<reference evidence="2 3" key="1">
    <citation type="submission" date="2013-05" db="EMBL/GenBank/DDBJ databases">
        <title>Genome assembly of Chondromyces apiculatus DSM 436.</title>
        <authorList>
            <person name="Sharma G."/>
            <person name="Khatri I."/>
            <person name="Kaur C."/>
            <person name="Mayilraj S."/>
            <person name="Subramanian S."/>
        </authorList>
    </citation>
    <scope>NUCLEOTIDE SEQUENCE [LARGE SCALE GENOMIC DNA]</scope>
    <source>
        <strain evidence="2 3">DSM 436</strain>
    </source>
</reference>
<accession>A0A017SXX5</accession>
<dbReference type="AlphaFoldDB" id="A0A017SXX5"/>
<gene>
    <name evidence="2" type="ORF">CAP_7725</name>
</gene>
<protein>
    <submittedName>
        <fullName evidence="2">Uncharacterized protein</fullName>
    </submittedName>
</protein>
<evidence type="ECO:0000313" key="2">
    <source>
        <dbReference type="EMBL" id="EYF01844.1"/>
    </source>
</evidence>
<comment type="caution">
    <text evidence="2">The sequence shown here is derived from an EMBL/GenBank/DDBJ whole genome shotgun (WGS) entry which is preliminary data.</text>
</comment>
<feature type="compositionally biased region" description="Basic residues" evidence="1">
    <location>
        <begin position="9"/>
        <end position="18"/>
    </location>
</feature>